<organism evidence="1 2">
    <name type="scientific">Dallia pectoralis</name>
    <name type="common">Alaska blackfish</name>
    <dbReference type="NCBI Taxonomy" id="75939"/>
    <lineage>
        <taxon>Eukaryota</taxon>
        <taxon>Metazoa</taxon>
        <taxon>Chordata</taxon>
        <taxon>Craniata</taxon>
        <taxon>Vertebrata</taxon>
        <taxon>Euteleostomi</taxon>
        <taxon>Actinopterygii</taxon>
        <taxon>Neopterygii</taxon>
        <taxon>Teleostei</taxon>
        <taxon>Protacanthopterygii</taxon>
        <taxon>Esociformes</taxon>
        <taxon>Umbridae</taxon>
        <taxon>Dallia</taxon>
    </lineage>
</organism>
<proteinExistence type="predicted"/>
<evidence type="ECO:0000313" key="2">
    <source>
        <dbReference type="Proteomes" id="UP001157502"/>
    </source>
</evidence>
<dbReference type="EMBL" id="CM055742">
    <property type="protein sequence ID" value="KAJ8000818.1"/>
    <property type="molecule type" value="Genomic_DNA"/>
</dbReference>
<sequence>MMSSLPPNAAKQFIHRIFTQATPLPSSNQRARFPSGSRHHQGITLQKNRPERSEMLVNQPSRSILCCNDSRRFHRYKDIP</sequence>
<gene>
    <name evidence="1" type="ORF">DPEC_G00184340</name>
</gene>
<keyword evidence="2" id="KW-1185">Reference proteome</keyword>
<name>A0ACC2GBF6_DALPE</name>
<comment type="caution">
    <text evidence="1">The sequence shown here is derived from an EMBL/GenBank/DDBJ whole genome shotgun (WGS) entry which is preliminary data.</text>
</comment>
<dbReference type="Proteomes" id="UP001157502">
    <property type="component" value="Chromosome 15"/>
</dbReference>
<evidence type="ECO:0000313" key="1">
    <source>
        <dbReference type="EMBL" id="KAJ8000818.1"/>
    </source>
</evidence>
<reference evidence="1" key="1">
    <citation type="submission" date="2021-05" db="EMBL/GenBank/DDBJ databases">
        <authorList>
            <person name="Pan Q."/>
            <person name="Jouanno E."/>
            <person name="Zahm M."/>
            <person name="Klopp C."/>
            <person name="Cabau C."/>
            <person name="Louis A."/>
            <person name="Berthelot C."/>
            <person name="Parey E."/>
            <person name="Roest Crollius H."/>
            <person name="Montfort J."/>
            <person name="Robinson-Rechavi M."/>
            <person name="Bouchez O."/>
            <person name="Lampietro C."/>
            <person name="Lopez Roques C."/>
            <person name="Donnadieu C."/>
            <person name="Postlethwait J."/>
            <person name="Bobe J."/>
            <person name="Dillon D."/>
            <person name="Chandos A."/>
            <person name="von Hippel F."/>
            <person name="Guiguen Y."/>
        </authorList>
    </citation>
    <scope>NUCLEOTIDE SEQUENCE</scope>
    <source>
        <strain evidence="1">YG-Jan2019</strain>
    </source>
</reference>
<protein>
    <submittedName>
        <fullName evidence="1">Uncharacterized protein</fullName>
    </submittedName>
</protein>
<accession>A0ACC2GBF6</accession>